<comment type="caution">
    <text evidence="1">The sequence shown here is derived from an EMBL/GenBank/DDBJ whole genome shotgun (WGS) entry which is preliminary data.</text>
</comment>
<dbReference type="EMBL" id="JNUP01000066">
    <property type="protein sequence ID" value="KGE71407.1"/>
    <property type="molecule type" value="Genomic_DNA"/>
</dbReference>
<evidence type="ECO:0000313" key="2">
    <source>
        <dbReference type="Proteomes" id="UP000029692"/>
    </source>
</evidence>
<dbReference type="STRING" id="1480694.DC28_11455"/>
<dbReference type="NCBIfam" id="TIGR01509">
    <property type="entry name" value="HAD-SF-IA-v3"/>
    <property type="match status" value="1"/>
</dbReference>
<accession>A0A098QY52</accession>
<dbReference type="OrthoDB" id="9797743at2"/>
<dbReference type="InterPro" id="IPR036412">
    <property type="entry name" value="HAD-like_sf"/>
</dbReference>
<dbReference type="PANTHER" id="PTHR18901:SF38">
    <property type="entry name" value="PSEUDOURIDINE-5'-PHOSPHATASE"/>
    <property type="match status" value="1"/>
</dbReference>
<dbReference type="SFLD" id="SFLDG01129">
    <property type="entry name" value="C1.5:_HAD__Beta-PGM__Phosphata"/>
    <property type="match status" value="1"/>
</dbReference>
<dbReference type="InterPro" id="IPR023214">
    <property type="entry name" value="HAD_sf"/>
</dbReference>
<protein>
    <recommendedName>
        <fullName evidence="3">HAD family phosphatase</fullName>
    </recommendedName>
</protein>
<dbReference type="eggNOG" id="COG0637">
    <property type="taxonomic scope" value="Bacteria"/>
</dbReference>
<dbReference type="Pfam" id="PF13419">
    <property type="entry name" value="HAD_2"/>
    <property type="match status" value="1"/>
</dbReference>
<dbReference type="AlphaFoldDB" id="A0A098QY52"/>
<dbReference type="Proteomes" id="UP000029692">
    <property type="component" value="Unassembled WGS sequence"/>
</dbReference>
<dbReference type="InterPro" id="IPR023198">
    <property type="entry name" value="PGP-like_dom2"/>
</dbReference>
<keyword evidence="2" id="KW-1185">Reference proteome</keyword>
<proteinExistence type="predicted"/>
<dbReference type="InterPro" id="IPR006439">
    <property type="entry name" value="HAD-SF_hydro_IA"/>
</dbReference>
<dbReference type="Gene3D" id="3.40.50.1000">
    <property type="entry name" value="HAD superfamily/HAD-like"/>
    <property type="match status" value="1"/>
</dbReference>
<sequence>MAPQYRFPSKPLNAPQAMCFDMDGLLIDSEALALEQWSKAAEDLGHPIPRELMVKAIGRSDQQTKELFLSILGPDYPYDRVLDLRFDYTKTYYASRGVPVKPGVQTLLDWAQSRGITLGVATSTQNPYAAAKLESSGLSGFFARIVTGDQVRHNKPDPEIYLTLCRRLGVSPGDALGLEDSQSGLLAAQAAGLGVIHVPDLGPVESWVRDRCLAVLPRPDALIPYISEA</sequence>
<dbReference type="SFLD" id="SFLDS00003">
    <property type="entry name" value="Haloacid_Dehalogenase"/>
    <property type="match status" value="1"/>
</dbReference>
<dbReference type="Gene3D" id="1.10.150.240">
    <property type="entry name" value="Putative phosphatase, domain 2"/>
    <property type="match status" value="1"/>
</dbReference>
<reference evidence="1 2" key="1">
    <citation type="submission" date="2014-05" db="EMBL/GenBank/DDBJ databases">
        <title>De novo Genome Sequence of Spirocheata sp.</title>
        <authorList>
            <person name="Shivani Y."/>
            <person name="Subhash Y."/>
            <person name="Tushar L."/>
            <person name="Sasikala C."/>
            <person name="Ramana C.V."/>
        </authorList>
    </citation>
    <scope>NUCLEOTIDE SEQUENCE [LARGE SCALE GENOMIC DNA]</scope>
    <source>
        <strain evidence="1 2">JC230</strain>
    </source>
</reference>
<name>A0A098QY52_9SPIO</name>
<evidence type="ECO:0000313" key="1">
    <source>
        <dbReference type="EMBL" id="KGE71407.1"/>
    </source>
</evidence>
<gene>
    <name evidence="1" type="ORF">DC28_11455</name>
</gene>
<organism evidence="1 2">
    <name type="scientific">Spirochaeta lutea</name>
    <dbReference type="NCBI Taxonomy" id="1480694"/>
    <lineage>
        <taxon>Bacteria</taxon>
        <taxon>Pseudomonadati</taxon>
        <taxon>Spirochaetota</taxon>
        <taxon>Spirochaetia</taxon>
        <taxon>Spirochaetales</taxon>
        <taxon>Spirochaetaceae</taxon>
        <taxon>Spirochaeta</taxon>
    </lineage>
</organism>
<evidence type="ECO:0008006" key="3">
    <source>
        <dbReference type="Google" id="ProtNLM"/>
    </source>
</evidence>
<dbReference type="SUPFAM" id="SSF56784">
    <property type="entry name" value="HAD-like"/>
    <property type="match status" value="1"/>
</dbReference>
<dbReference type="PANTHER" id="PTHR18901">
    <property type="entry name" value="2-DEOXYGLUCOSE-6-PHOSPHATE PHOSPHATASE 2"/>
    <property type="match status" value="1"/>
</dbReference>
<dbReference type="RefSeq" id="WP_037548777.1">
    <property type="nucleotide sequence ID" value="NZ_JNUP01000066.1"/>
</dbReference>
<dbReference type="InterPro" id="IPR041492">
    <property type="entry name" value="HAD_2"/>
</dbReference>